<name>A0AA39J185_ARMTA</name>
<evidence type="ECO:0000256" key="5">
    <source>
        <dbReference type="ARBA" id="ARBA00023004"/>
    </source>
</evidence>
<keyword evidence="3" id="KW-0223">Dioxygenase</keyword>
<evidence type="ECO:0000256" key="4">
    <source>
        <dbReference type="ARBA" id="ARBA00023002"/>
    </source>
</evidence>
<dbReference type="AlphaFoldDB" id="A0AA39J185"/>
<evidence type="ECO:0000256" key="2">
    <source>
        <dbReference type="ARBA" id="ARBA00022723"/>
    </source>
</evidence>
<evidence type="ECO:0000256" key="1">
    <source>
        <dbReference type="ARBA" id="ARBA00001961"/>
    </source>
</evidence>
<dbReference type="InterPro" id="IPR006620">
    <property type="entry name" value="Pro_4_hyd_alph"/>
</dbReference>
<dbReference type="RefSeq" id="XP_060321688.1">
    <property type="nucleotide sequence ID" value="XM_060474982.1"/>
</dbReference>
<keyword evidence="2" id="KW-0479">Metal-binding</keyword>
<gene>
    <name evidence="7" type="ORF">EV420DRAFT_1597641</name>
</gene>
<evidence type="ECO:0000313" key="7">
    <source>
        <dbReference type="EMBL" id="KAK0434260.1"/>
    </source>
</evidence>
<dbReference type="GO" id="GO:0016705">
    <property type="term" value="F:oxidoreductase activity, acting on paired donors, with incorporation or reduction of molecular oxygen"/>
    <property type="evidence" value="ECO:0007669"/>
    <property type="project" value="InterPro"/>
</dbReference>
<dbReference type="SMART" id="SM00702">
    <property type="entry name" value="P4Hc"/>
    <property type="match status" value="1"/>
</dbReference>
<dbReference type="GeneID" id="85358530"/>
<reference evidence="7" key="1">
    <citation type="submission" date="2023-06" db="EMBL/GenBank/DDBJ databases">
        <authorList>
            <consortium name="Lawrence Berkeley National Laboratory"/>
            <person name="Ahrendt S."/>
            <person name="Sahu N."/>
            <person name="Indic B."/>
            <person name="Wong-Bajracharya J."/>
            <person name="Merenyi Z."/>
            <person name="Ke H.-M."/>
            <person name="Monk M."/>
            <person name="Kocsube S."/>
            <person name="Drula E."/>
            <person name="Lipzen A."/>
            <person name="Balint B."/>
            <person name="Henrissat B."/>
            <person name="Andreopoulos B."/>
            <person name="Martin F.M."/>
            <person name="Harder C.B."/>
            <person name="Rigling D."/>
            <person name="Ford K.L."/>
            <person name="Foster G.D."/>
            <person name="Pangilinan J."/>
            <person name="Papanicolaou A."/>
            <person name="Barry K."/>
            <person name="LaButti K."/>
            <person name="Viragh M."/>
            <person name="Koriabine M."/>
            <person name="Yan M."/>
            <person name="Riley R."/>
            <person name="Champramary S."/>
            <person name="Plett K.L."/>
            <person name="Tsai I.J."/>
            <person name="Slot J."/>
            <person name="Sipos G."/>
            <person name="Plett J."/>
            <person name="Nagy L.G."/>
            <person name="Grigoriev I.V."/>
        </authorList>
    </citation>
    <scope>NUCLEOTIDE SEQUENCE</scope>
    <source>
        <strain evidence="7">CCBAS 213</strain>
    </source>
</reference>
<evidence type="ECO:0000256" key="3">
    <source>
        <dbReference type="ARBA" id="ARBA00022964"/>
    </source>
</evidence>
<dbReference type="PANTHER" id="PTHR33099">
    <property type="entry name" value="FE2OG DIOXYGENASE DOMAIN-CONTAINING PROTEIN"/>
    <property type="match status" value="1"/>
</dbReference>
<accession>A0AA39J185</accession>
<dbReference type="Gene3D" id="2.60.120.620">
    <property type="entry name" value="q2cbj1_9rhob like domain"/>
    <property type="match status" value="1"/>
</dbReference>
<dbReference type="PANTHER" id="PTHR33099:SF14">
    <property type="entry name" value="PROLYL 4-HYDROXYLASE ALPHA SUBUNIT FE(2+) 2OG DIOXYGENASE DOMAIN-CONTAINING PROTEIN"/>
    <property type="match status" value="1"/>
</dbReference>
<organism evidence="7 8">
    <name type="scientific">Armillaria tabescens</name>
    <name type="common">Ringless honey mushroom</name>
    <name type="synonym">Agaricus tabescens</name>
    <dbReference type="NCBI Taxonomy" id="1929756"/>
    <lineage>
        <taxon>Eukaryota</taxon>
        <taxon>Fungi</taxon>
        <taxon>Dikarya</taxon>
        <taxon>Basidiomycota</taxon>
        <taxon>Agaricomycotina</taxon>
        <taxon>Agaricomycetes</taxon>
        <taxon>Agaricomycetidae</taxon>
        <taxon>Agaricales</taxon>
        <taxon>Marasmiineae</taxon>
        <taxon>Physalacriaceae</taxon>
        <taxon>Desarmillaria</taxon>
    </lineage>
</organism>
<dbReference type="EMBL" id="JAUEPS010000194">
    <property type="protein sequence ID" value="KAK0434260.1"/>
    <property type="molecule type" value="Genomic_DNA"/>
</dbReference>
<keyword evidence="5" id="KW-0408">Iron</keyword>
<dbReference type="InterPro" id="IPR044862">
    <property type="entry name" value="Pro_4_hyd_alph_FE2OG_OXY"/>
</dbReference>
<keyword evidence="4" id="KW-0560">Oxidoreductase</keyword>
<comment type="cofactor">
    <cofactor evidence="1">
        <name>L-ascorbate</name>
        <dbReference type="ChEBI" id="CHEBI:38290"/>
    </cofactor>
</comment>
<dbReference type="Pfam" id="PF13640">
    <property type="entry name" value="2OG-FeII_Oxy_3"/>
    <property type="match status" value="1"/>
</dbReference>
<dbReference type="GO" id="GO:0051213">
    <property type="term" value="F:dioxygenase activity"/>
    <property type="evidence" value="ECO:0007669"/>
    <property type="project" value="UniProtKB-KW"/>
</dbReference>
<sequence>MSTKLQNPAIETVKNVLTERRTFSHGQLEVSSDKLLLFYSKQQEGKEGVAHLLNPADASEESLRDLCDAADAAGFGLGNQNTFDETYRKSKKLDITQFSCNFDPRATKIFDQVQADLIEGQDEIQKVLRPELYKLNVYGEGDFFKAHKDTPRAENMMGSLVVIFPTVHKGGSLVLRQDGQEWTFSAEKMLADSTPEAPVISYVAFYSDTEHEVLPVTSGVRVTLTYNLYLEDKKPTAPTLVVEASSNPTPVDVLKPALQTLLADKNFLSEGGLLGFGLRHQYPFAVSKYRSGTSSFKIDGNSDDDFNDYIRDGEFIAQGREKLSQLADNLKGSDASILRACHELGLDANIRILYRPRGWDVVYMTDHIIPDQEDGYYEDDELEEMLLKESGTLVSASDEYVKNQLKYSGKTVKLPEVVWVTPITTFNRTEASYMVYGNEASVGYLYGDVCLIVKVGQPGSRMD</sequence>
<dbReference type="GO" id="GO:0031418">
    <property type="term" value="F:L-ascorbic acid binding"/>
    <property type="evidence" value="ECO:0007669"/>
    <property type="project" value="InterPro"/>
</dbReference>
<evidence type="ECO:0000259" key="6">
    <source>
        <dbReference type="PROSITE" id="PS51471"/>
    </source>
</evidence>
<comment type="caution">
    <text evidence="7">The sequence shown here is derived from an EMBL/GenBank/DDBJ whole genome shotgun (WGS) entry which is preliminary data.</text>
</comment>
<evidence type="ECO:0000313" key="8">
    <source>
        <dbReference type="Proteomes" id="UP001175211"/>
    </source>
</evidence>
<protein>
    <recommendedName>
        <fullName evidence="6">Fe2OG dioxygenase domain-containing protein</fullName>
    </recommendedName>
</protein>
<feature type="domain" description="Fe2OG dioxygenase" evidence="6">
    <location>
        <begin position="129"/>
        <end position="230"/>
    </location>
</feature>
<proteinExistence type="predicted"/>
<dbReference type="Proteomes" id="UP001175211">
    <property type="component" value="Unassembled WGS sequence"/>
</dbReference>
<dbReference type="InterPro" id="IPR005123">
    <property type="entry name" value="Oxoglu/Fe-dep_dioxygenase_dom"/>
</dbReference>
<dbReference type="GO" id="GO:0005506">
    <property type="term" value="F:iron ion binding"/>
    <property type="evidence" value="ECO:0007669"/>
    <property type="project" value="InterPro"/>
</dbReference>
<keyword evidence="8" id="KW-1185">Reference proteome</keyword>
<dbReference type="PROSITE" id="PS51471">
    <property type="entry name" value="FE2OG_OXY"/>
    <property type="match status" value="1"/>
</dbReference>